<dbReference type="AlphaFoldDB" id="A0A1Y1IIM8"/>
<evidence type="ECO:0000313" key="4">
    <source>
        <dbReference type="Proteomes" id="UP000054558"/>
    </source>
</evidence>
<reference evidence="3 4" key="1">
    <citation type="journal article" date="2014" name="Nat. Commun.">
        <title>Klebsormidium flaccidum genome reveals primary factors for plant terrestrial adaptation.</title>
        <authorList>
            <person name="Hori K."/>
            <person name="Maruyama F."/>
            <person name="Fujisawa T."/>
            <person name="Togashi T."/>
            <person name="Yamamoto N."/>
            <person name="Seo M."/>
            <person name="Sato S."/>
            <person name="Yamada T."/>
            <person name="Mori H."/>
            <person name="Tajima N."/>
            <person name="Moriyama T."/>
            <person name="Ikeuchi M."/>
            <person name="Watanabe M."/>
            <person name="Wada H."/>
            <person name="Kobayashi K."/>
            <person name="Saito M."/>
            <person name="Masuda T."/>
            <person name="Sasaki-Sekimoto Y."/>
            <person name="Mashiguchi K."/>
            <person name="Awai K."/>
            <person name="Shimojima M."/>
            <person name="Masuda S."/>
            <person name="Iwai M."/>
            <person name="Nobusawa T."/>
            <person name="Narise T."/>
            <person name="Kondo S."/>
            <person name="Saito H."/>
            <person name="Sato R."/>
            <person name="Murakawa M."/>
            <person name="Ihara Y."/>
            <person name="Oshima-Yamada Y."/>
            <person name="Ohtaka K."/>
            <person name="Satoh M."/>
            <person name="Sonobe K."/>
            <person name="Ishii M."/>
            <person name="Ohtani R."/>
            <person name="Kanamori-Sato M."/>
            <person name="Honoki R."/>
            <person name="Miyazaki D."/>
            <person name="Mochizuki H."/>
            <person name="Umetsu J."/>
            <person name="Higashi K."/>
            <person name="Shibata D."/>
            <person name="Kamiya Y."/>
            <person name="Sato N."/>
            <person name="Nakamura Y."/>
            <person name="Tabata S."/>
            <person name="Ida S."/>
            <person name="Kurokawa K."/>
            <person name="Ohta H."/>
        </authorList>
    </citation>
    <scope>NUCLEOTIDE SEQUENCE [LARGE SCALE GENOMIC DNA]</scope>
    <source>
        <strain evidence="3 4">NIES-2285</strain>
    </source>
</reference>
<name>A0A1Y1IIM8_KLENI</name>
<dbReference type="Gene3D" id="3.30.710.10">
    <property type="entry name" value="Potassium Channel Kv1.1, Chain A"/>
    <property type="match status" value="1"/>
</dbReference>
<comment type="pathway">
    <text evidence="1">Protein modification; protein ubiquitination.</text>
</comment>
<feature type="compositionally biased region" description="Acidic residues" evidence="2">
    <location>
        <begin position="148"/>
        <end position="167"/>
    </location>
</feature>
<dbReference type="InterPro" id="IPR011333">
    <property type="entry name" value="SKP1/BTB/POZ_sf"/>
</dbReference>
<dbReference type="Proteomes" id="UP000054558">
    <property type="component" value="Unassembled WGS sequence"/>
</dbReference>
<feature type="region of interest" description="Disordered" evidence="2">
    <location>
        <begin position="1"/>
        <end position="38"/>
    </location>
</feature>
<evidence type="ECO:0008006" key="5">
    <source>
        <dbReference type="Google" id="ProtNLM"/>
    </source>
</evidence>
<keyword evidence="4" id="KW-1185">Reference proteome</keyword>
<organism evidence="3 4">
    <name type="scientific">Klebsormidium nitens</name>
    <name type="common">Green alga</name>
    <name type="synonym">Ulothrix nitens</name>
    <dbReference type="NCBI Taxonomy" id="105231"/>
    <lineage>
        <taxon>Eukaryota</taxon>
        <taxon>Viridiplantae</taxon>
        <taxon>Streptophyta</taxon>
        <taxon>Klebsormidiophyceae</taxon>
        <taxon>Klebsormidiales</taxon>
        <taxon>Klebsormidiaceae</taxon>
        <taxon>Klebsormidium</taxon>
    </lineage>
</organism>
<feature type="compositionally biased region" description="Basic and acidic residues" evidence="2">
    <location>
        <begin position="123"/>
        <end position="133"/>
    </location>
</feature>
<dbReference type="EMBL" id="DF237343">
    <property type="protein sequence ID" value="GAQ88018.1"/>
    <property type="molecule type" value="Genomic_DNA"/>
</dbReference>
<evidence type="ECO:0000256" key="2">
    <source>
        <dbReference type="SAM" id="MobiDB-lite"/>
    </source>
</evidence>
<sequence length="402" mass="44911">MASWGKDKPVYPYRTATSTRTLKKRKRTTNSTSSKEDLNAGRVCQKVTHCFKIDLEKPSPDGPLNNEYELDVPRGTPGCSAAPCGYAYTTGNEVREKAGRPGDLPVHPGWWRDVGATVDERIVSDDGGPDFHCKVTSIEVRPNANTQEDSDGSEEESEDSDSEEDRDAEYLCTSDDDQPDRSSSQLASKMTVTVSMKRIFTERWWNAFKRSKELKPQSALLGEAEASGDVYFVTQDGATVAAHSAALLSVPYFSTRLKQVWEGQPRGPGHKLKVDVPCPAGKSALEAFLYYVYGDRRPLYRITPTRAARLQELLKLADACDVPQLCSDIDTFAVVTKENARSWLSWLRGMHGSNLKVKFIRSAMVEKLKEGFIEEIKWERLTNDQLAEVTALQDGLKEERSK</sequence>
<accession>A0A1Y1IIM8</accession>
<evidence type="ECO:0000313" key="3">
    <source>
        <dbReference type="EMBL" id="GAQ88018.1"/>
    </source>
</evidence>
<evidence type="ECO:0000256" key="1">
    <source>
        <dbReference type="ARBA" id="ARBA00004906"/>
    </source>
</evidence>
<feature type="region of interest" description="Disordered" evidence="2">
    <location>
        <begin position="123"/>
        <end position="188"/>
    </location>
</feature>
<protein>
    <recommendedName>
        <fullName evidence="5">BTB domain-containing protein</fullName>
    </recommendedName>
</protein>
<gene>
    <name evidence="3" type="ORF">KFL_003940090</name>
</gene>
<proteinExistence type="predicted"/>